<dbReference type="RefSeq" id="WP_051518188.1">
    <property type="nucleotide sequence ID" value="NZ_AWQS01000020.1"/>
</dbReference>
<dbReference type="InterPro" id="IPR013766">
    <property type="entry name" value="Thioredoxin_domain"/>
</dbReference>
<dbReference type="OrthoDB" id="117402at2"/>
<dbReference type="PANTHER" id="PTHR13887">
    <property type="entry name" value="GLUTATHIONE S-TRANSFERASE KAPPA"/>
    <property type="match status" value="1"/>
</dbReference>
<reference evidence="9" key="1">
    <citation type="submission" date="2013-08" db="EMBL/GenBank/DDBJ databases">
        <title>Intrasporangium oryzae NRRL B-24470.</title>
        <authorList>
            <person name="Liu H."/>
            <person name="Wang G."/>
        </authorList>
    </citation>
    <scope>NUCLEOTIDE SEQUENCE [LARGE SCALE GENOMIC DNA]</scope>
    <source>
        <strain evidence="9">Q5-1</strain>
    </source>
</reference>
<dbReference type="InterPro" id="IPR012336">
    <property type="entry name" value="Thioredoxin-like_fold"/>
</dbReference>
<dbReference type="PANTHER" id="PTHR13887:SF14">
    <property type="entry name" value="DISULFIDE BOND FORMATION PROTEIN D"/>
    <property type="match status" value="1"/>
</dbReference>
<dbReference type="Pfam" id="PF13462">
    <property type="entry name" value="Thioredoxin_4"/>
    <property type="match status" value="1"/>
</dbReference>
<keyword evidence="5" id="KW-0676">Redox-active center</keyword>
<evidence type="ECO:0000259" key="7">
    <source>
        <dbReference type="PROSITE" id="PS51352"/>
    </source>
</evidence>
<gene>
    <name evidence="8" type="ORF">N864_10900</name>
</gene>
<keyword evidence="2" id="KW-0732">Signal</keyword>
<accession>W9GQP4</accession>
<dbReference type="InterPro" id="IPR036249">
    <property type="entry name" value="Thioredoxin-like_sf"/>
</dbReference>
<evidence type="ECO:0000256" key="5">
    <source>
        <dbReference type="ARBA" id="ARBA00023284"/>
    </source>
</evidence>
<sequence>MIAAVVLALGIGTVIGSNTQNTTAANEDPATTASPSAESNALADLARRDDADPFAMGAVDAPVVIIEYADFTCKYCGAFAEETLPTLIEEYIDAGHVRMEWRDTPILSESSVSTAIAGRAAAQQDLFWQFYEVLYAHTYTGDGDFSRDRLLALAGEVDGLDLAAFETGLDDPELAAAVEQEGSQSRALGVTSTPTFVVGEQVIQGAQPIEVFRQIIDAQLEEETSQ</sequence>
<evidence type="ECO:0000256" key="2">
    <source>
        <dbReference type="ARBA" id="ARBA00022729"/>
    </source>
</evidence>
<name>W9GQP4_9MICO</name>
<dbReference type="GO" id="GO:0016491">
    <property type="term" value="F:oxidoreductase activity"/>
    <property type="evidence" value="ECO:0007669"/>
    <property type="project" value="UniProtKB-KW"/>
</dbReference>
<dbReference type="PROSITE" id="PS51352">
    <property type="entry name" value="THIOREDOXIN_2"/>
    <property type="match status" value="1"/>
</dbReference>
<comment type="similarity">
    <text evidence="1">Belongs to the thioredoxin family. DsbA subfamily.</text>
</comment>
<dbReference type="AlphaFoldDB" id="W9GQP4"/>
<organism evidence="8 9">
    <name type="scientific">Intrasporangium chromatireducens Q5-1</name>
    <dbReference type="NCBI Taxonomy" id="584657"/>
    <lineage>
        <taxon>Bacteria</taxon>
        <taxon>Bacillati</taxon>
        <taxon>Actinomycetota</taxon>
        <taxon>Actinomycetes</taxon>
        <taxon>Micrococcales</taxon>
        <taxon>Intrasporangiaceae</taxon>
        <taxon>Intrasporangium</taxon>
    </lineage>
</organism>
<feature type="region of interest" description="Disordered" evidence="6">
    <location>
        <begin position="20"/>
        <end position="39"/>
    </location>
</feature>
<evidence type="ECO:0000256" key="3">
    <source>
        <dbReference type="ARBA" id="ARBA00023002"/>
    </source>
</evidence>
<evidence type="ECO:0000313" key="8">
    <source>
        <dbReference type="EMBL" id="EWT07133.1"/>
    </source>
</evidence>
<protein>
    <submittedName>
        <fullName evidence="8">DSBA oxidoreductase</fullName>
    </submittedName>
</protein>
<proteinExistence type="inferred from homology"/>
<dbReference type="Gene3D" id="3.40.30.10">
    <property type="entry name" value="Glutaredoxin"/>
    <property type="match status" value="1"/>
</dbReference>
<evidence type="ECO:0000256" key="1">
    <source>
        <dbReference type="ARBA" id="ARBA00005791"/>
    </source>
</evidence>
<evidence type="ECO:0000256" key="6">
    <source>
        <dbReference type="SAM" id="MobiDB-lite"/>
    </source>
</evidence>
<evidence type="ECO:0000313" key="9">
    <source>
        <dbReference type="Proteomes" id="UP000019494"/>
    </source>
</evidence>
<feature type="domain" description="Thioredoxin" evidence="7">
    <location>
        <begin position="22"/>
        <end position="221"/>
    </location>
</feature>
<evidence type="ECO:0000256" key="4">
    <source>
        <dbReference type="ARBA" id="ARBA00023157"/>
    </source>
</evidence>
<keyword evidence="9" id="KW-1185">Reference proteome</keyword>
<dbReference type="Proteomes" id="UP000019494">
    <property type="component" value="Unassembled WGS sequence"/>
</dbReference>
<keyword evidence="4" id="KW-1015">Disulfide bond</keyword>
<dbReference type="EMBL" id="AWQS01000020">
    <property type="protein sequence ID" value="EWT07133.1"/>
    <property type="molecule type" value="Genomic_DNA"/>
</dbReference>
<dbReference type="SUPFAM" id="SSF52833">
    <property type="entry name" value="Thioredoxin-like"/>
    <property type="match status" value="1"/>
</dbReference>
<comment type="caution">
    <text evidence="8">The sequence shown here is derived from an EMBL/GenBank/DDBJ whole genome shotgun (WGS) entry which is preliminary data.</text>
</comment>
<keyword evidence="3" id="KW-0560">Oxidoreductase</keyword>